<comment type="caution">
    <text evidence="2">The sequence shown here is derived from an EMBL/GenBank/DDBJ whole genome shotgun (WGS) entry which is preliminary data.</text>
</comment>
<dbReference type="Proteomes" id="UP001306508">
    <property type="component" value="Unassembled WGS sequence"/>
</dbReference>
<evidence type="ECO:0000313" key="3">
    <source>
        <dbReference type="Proteomes" id="UP001306508"/>
    </source>
</evidence>
<dbReference type="GO" id="GO:0045121">
    <property type="term" value="C:membrane raft"/>
    <property type="evidence" value="ECO:0007669"/>
    <property type="project" value="TreeGrafter"/>
</dbReference>
<dbReference type="GO" id="GO:0032185">
    <property type="term" value="P:septin cytoskeleton organization"/>
    <property type="evidence" value="ECO:0007669"/>
    <property type="project" value="TreeGrafter"/>
</dbReference>
<dbReference type="GO" id="GO:0030866">
    <property type="term" value="P:cortical actin cytoskeleton organization"/>
    <property type="evidence" value="ECO:0007669"/>
    <property type="project" value="TreeGrafter"/>
</dbReference>
<dbReference type="PANTHER" id="PTHR36414:SF1">
    <property type="entry name" value="PROTEIN SUR7"/>
    <property type="match status" value="1"/>
</dbReference>
<dbReference type="PANTHER" id="PTHR36414">
    <property type="entry name" value="PROTEIN SUR7"/>
    <property type="match status" value="1"/>
</dbReference>
<dbReference type="GO" id="GO:0005886">
    <property type="term" value="C:plasma membrane"/>
    <property type="evidence" value="ECO:0007669"/>
    <property type="project" value="InterPro"/>
</dbReference>
<dbReference type="GO" id="GO:0006897">
    <property type="term" value="P:endocytosis"/>
    <property type="evidence" value="ECO:0007669"/>
    <property type="project" value="TreeGrafter"/>
</dbReference>
<keyword evidence="1" id="KW-0812">Transmembrane</keyword>
<evidence type="ECO:0000256" key="1">
    <source>
        <dbReference type="SAM" id="Phobius"/>
    </source>
</evidence>
<protein>
    <submittedName>
        <fullName evidence="2">Uncharacterized protein</fullName>
    </submittedName>
</protein>
<proteinExistence type="predicted"/>
<organism evidence="2 3">
    <name type="scientific">Arxiozyma heterogenica</name>
    <dbReference type="NCBI Taxonomy" id="278026"/>
    <lineage>
        <taxon>Eukaryota</taxon>
        <taxon>Fungi</taxon>
        <taxon>Dikarya</taxon>
        <taxon>Ascomycota</taxon>
        <taxon>Saccharomycotina</taxon>
        <taxon>Saccharomycetes</taxon>
        <taxon>Saccharomycetales</taxon>
        <taxon>Saccharomycetaceae</taxon>
        <taxon>Arxiozyma</taxon>
    </lineage>
</organism>
<feature type="transmembrane region" description="Helical" evidence="1">
    <location>
        <begin position="141"/>
        <end position="171"/>
    </location>
</feature>
<feature type="transmembrane region" description="Helical" evidence="1">
    <location>
        <begin position="7"/>
        <end position="29"/>
    </location>
</feature>
<evidence type="ECO:0000313" key="2">
    <source>
        <dbReference type="EMBL" id="KAK5779796.1"/>
    </source>
</evidence>
<name>A0AAN7W2K9_9SACH</name>
<dbReference type="GO" id="GO:0031505">
    <property type="term" value="P:fungal-type cell wall organization"/>
    <property type="evidence" value="ECO:0007669"/>
    <property type="project" value="TreeGrafter"/>
</dbReference>
<gene>
    <name evidence="2" type="ORF">RI543_002919</name>
</gene>
<keyword evidence="1" id="KW-1133">Transmembrane helix</keyword>
<accession>A0AAN7W2K9</accession>
<reference evidence="3" key="1">
    <citation type="submission" date="2023-07" db="EMBL/GenBank/DDBJ databases">
        <title>A draft genome of Kazachstania heterogenica Y-27499.</title>
        <authorList>
            <person name="Donic C."/>
            <person name="Kralova J.S."/>
            <person name="Fidel L."/>
            <person name="Ben-Dor S."/>
            <person name="Jung S."/>
        </authorList>
    </citation>
    <scope>NUCLEOTIDE SEQUENCE [LARGE SCALE GENOMIC DNA]</scope>
    <source>
        <strain evidence="3">Y27499</strain>
    </source>
</reference>
<dbReference type="AlphaFoldDB" id="A0AAN7W2K9"/>
<dbReference type="GO" id="GO:0005938">
    <property type="term" value="C:cell cortex"/>
    <property type="evidence" value="ECO:0007669"/>
    <property type="project" value="TreeGrafter"/>
</dbReference>
<dbReference type="Pfam" id="PF06687">
    <property type="entry name" value="SUR7"/>
    <property type="match status" value="1"/>
</dbReference>
<dbReference type="EMBL" id="JAWIZZ010000046">
    <property type="protein sequence ID" value="KAK5779796.1"/>
    <property type="molecule type" value="Genomic_DNA"/>
</dbReference>
<feature type="transmembrane region" description="Helical" evidence="1">
    <location>
        <begin position="191"/>
        <end position="211"/>
    </location>
</feature>
<keyword evidence="1" id="KW-0472">Membrane</keyword>
<feature type="transmembrane region" description="Helical" evidence="1">
    <location>
        <begin position="108"/>
        <end position="134"/>
    </location>
</feature>
<dbReference type="InterPro" id="IPR009571">
    <property type="entry name" value="SUR7/Rim9-like_fungi"/>
</dbReference>
<sequence>MALFTKIFLRCFTLLFLAGNTLLLILIILSGSMTNYPIDRLYWIQGDTSGIPNAANTTRWTFWGACSISNGITECGEHLSPAAPISPLDNFDTKVNVPFKFISDRDTYYYLSRFSFCFFWIALAFIGVAFLLYILTFCSRFILQVVMILSIVGCIFNMVAVVLQTAVSVLARNAFHDADRKANVGAPLLGIAWASLVVAFIDMCLTICWWWKAKKNNSYNSPLINDDPEIGGFFHRKKDSLPVPEPLEPYSVLSPSPVPANPSYNNDNNLNVPYLEENANQEQLIPSASPALTASIQLPTPNQGSIEQNPHKGIKFFTVRKHKQHMKDDASEDDSV</sequence>
<keyword evidence="3" id="KW-1185">Reference proteome</keyword>